<feature type="compositionally biased region" description="Low complexity" evidence="1">
    <location>
        <begin position="129"/>
        <end position="152"/>
    </location>
</feature>
<protein>
    <submittedName>
        <fullName evidence="2">Uncharacterized protein</fullName>
    </submittedName>
</protein>
<sequence length="255" mass="29129">MKVSVAPLMMRIVTTRGGDKPNHRVTIKLKRLIKLKWPTIDKLYKKAEVIFNCSNSNALFLNYCSVSSPQRLREHLNIHGITIPSRSLGFRRKNNEQYTFVKCGNHHGLIEAHAGYPACSAHYADNNDQSQEPSSSRQPQESSQGQEQSSSQLNLNDVRCVTSLTKRRSSTRAEDCHLEMELLDPQDLSFPPVDDNDHFVAEQFNVTNAMYEFQCSILRQKWKLSLEDHIHHAMAINSILLVSPNKYPDNLSPHF</sequence>
<dbReference type="EMBL" id="KE123913">
    <property type="protein sequence ID" value="EPB91014.1"/>
    <property type="molecule type" value="Genomic_DNA"/>
</dbReference>
<evidence type="ECO:0000313" key="2">
    <source>
        <dbReference type="EMBL" id="EPB91014.1"/>
    </source>
</evidence>
<feature type="region of interest" description="Disordered" evidence="1">
    <location>
        <begin position="121"/>
        <end position="152"/>
    </location>
</feature>
<evidence type="ECO:0000313" key="3">
    <source>
        <dbReference type="Proteomes" id="UP000014254"/>
    </source>
</evidence>
<dbReference type="AlphaFoldDB" id="S2JM22"/>
<name>S2JM22_MUCC1</name>
<organism evidence="2 3">
    <name type="scientific">Mucor circinelloides f. circinelloides (strain 1006PhL)</name>
    <name type="common">Mucormycosis agent</name>
    <name type="synonym">Calyptromyces circinelloides</name>
    <dbReference type="NCBI Taxonomy" id="1220926"/>
    <lineage>
        <taxon>Eukaryota</taxon>
        <taxon>Fungi</taxon>
        <taxon>Fungi incertae sedis</taxon>
        <taxon>Mucoromycota</taxon>
        <taxon>Mucoromycotina</taxon>
        <taxon>Mucoromycetes</taxon>
        <taxon>Mucorales</taxon>
        <taxon>Mucorineae</taxon>
        <taxon>Mucoraceae</taxon>
        <taxon>Mucor</taxon>
    </lineage>
</organism>
<accession>S2JM22</accession>
<dbReference type="InParanoid" id="S2JM22"/>
<reference evidence="3" key="1">
    <citation type="submission" date="2013-05" db="EMBL/GenBank/DDBJ databases">
        <title>The Genome sequence of Mucor circinelloides f. circinelloides 1006PhL.</title>
        <authorList>
            <consortium name="The Broad Institute Genomics Platform"/>
            <person name="Cuomo C."/>
            <person name="Earl A."/>
            <person name="Findley K."/>
            <person name="Lee S.C."/>
            <person name="Walker B."/>
            <person name="Young S."/>
            <person name="Zeng Q."/>
            <person name="Gargeya S."/>
            <person name="Fitzgerald M."/>
            <person name="Haas B."/>
            <person name="Abouelleil A."/>
            <person name="Allen A.W."/>
            <person name="Alvarado L."/>
            <person name="Arachchi H.M."/>
            <person name="Berlin A.M."/>
            <person name="Chapman S.B."/>
            <person name="Gainer-Dewar J."/>
            <person name="Goldberg J."/>
            <person name="Griggs A."/>
            <person name="Gujja S."/>
            <person name="Hansen M."/>
            <person name="Howarth C."/>
            <person name="Imamovic A."/>
            <person name="Ireland A."/>
            <person name="Larimer J."/>
            <person name="McCowan C."/>
            <person name="Murphy C."/>
            <person name="Pearson M."/>
            <person name="Poon T.W."/>
            <person name="Priest M."/>
            <person name="Roberts A."/>
            <person name="Saif S."/>
            <person name="Shea T."/>
            <person name="Sisk P."/>
            <person name="Sykes S."/>
            <person name="Wortman J."/>
            <person name="Nusbaum C."/>
            <person name="Birren B."/>
        </authorList>
    </citation>
    <scope>NUCLEOTIDE SEQUENCE [LARGE SCALE GENOMIC DNA]</scope>
    <source>
        <strain evidence="3">1006PhL</strain>
    </source>
</reference>
<keyword evidence="3" id="KW-1185">Reference proteome</keyword>
<proteinExistence type="predicted"/>
<dbReference type="VEuPathDB" id="FungiDB:HMPREF1544_02083"/>
<gene>
    <name evidence="2" type="ORF">HMPREF1544_02083</name>
</gene>
<dbReference type="Proteomes" id="UP000014254">
    <property type="component" value="Unassembled WGS sequence"/>
</dbReference>
<dbReference type="OMA" id="EDCHLEM"/>
<evidence type="ECO:0000256" key="1">
    <source>
        <dbReference type="SAM" id="MobiDB-lite"/>
    </source>
</evidence>
<dbReference type="OrthoDB" id="2279781at2759"/>